<reference evidence="1" key="1">
    <citation type="submission" date="2020-10" db="EMBL/GenBank/DDBJ databases">
        <title>Mucilaginibacter mali sp. nov., isolated from rhizosphere soil of apple orchard.</title>
        <authorList>
            <person name="Lee J.-S."/>
            <person name="Kim H.S."/>
            <person name="Kim J.-S."/>
        </authorList>
    </citation>
    <scope>NUCLEOTIDE SEQUENCE</scope>
    <source>
        <strain evidence="1">KCTC 22746</strain>
    </source>
</reference>
<evidence type="ECO:0000313" key="1">
    <source>
        <dbReference type="EMBL" id="MBE9660731.1"/>
    </source>
</evidence>
<dbReference type="Proteomes" id="UP000622475">
    <property type="component" value="Unassembled WGS sequence"/>
</dbReference>
<dbReference type="AlphaFoldDB" id="A0A929KSJ3"/>
<dbReference type="RefSeq" id="WP_194109924.1">
    <property type="nucleotide sequence ID" value="NZ_JADFFL010000001.1"/>
</dbReference>
<protein>
    <recommendedName>
        <fullName evidence="3">RiboL-PSP-HEPN domain-containing protein</fullName>
    </recommendedName>
</protein>
<sequence>MPLPLKPLSLKFRSEVGQAKNIFDREVLNAKSFERDLLIEACFLKCVIIWEEFIENYTLTCLCEGEIRPGVVIKPKRGHPISVSLLDAFKSLKSSRPDWSTHYYDWLKPSSLEEKILTRFDSRSRLQSIYLDTIKHDRMITVRNAIAHSSRKTIKLLETLYINLNGALPYSATGVRPADFLIDLDAHGKSYFHVLLDFYLYLEMKLMR</sequence>
<organism evidence="1 2">
    <name type="scientific">Mucilaginibacter myungsuensis</name>
    <dbReference type="NCBI Taxonomy" id="649104"/>
    <lineage>
        <taxon>Bacteria</taxon>
        <taxon>Pseudomonadati</taxon>
        <taxon>Bacteroidota</taxon>
        <taxon>Sphingobacteriia</taxon>
        <taxon>Sphingobacteriales</taxon>
        <taxon>Sphingobacteriaceae</taxon>
        <taxon>Mucilaginibacter</taxon>
    </lineage>
</organism>
<proteinExistence type="predicted"/>
<evidence type="ECO:0008006" key="3">
    <source>
        <dbReference type="Google" id="ProtNLM"/>
    </source>
</evidence>
<evidence type="ECO:0000313" key="2">
    <source>
        <dbReference type="Proteomes" id="UP000622475"/>
    </source>
</evidence>
<accession>A0A929KSJ3</accession>
<keyword evidence="2" id="KW-1185">Reference proteome</keyword>
<dbReference type="EMBL" id="JADFFL010000001">
    <property type="protein sequence ID" value="MBE9660731.1"/>
    <property type="molecule type" value="Genomic_DNA"/>
</dbReference>
<name>A0A929KSJ3_9SPHI</name>
<comment type="caution">
    <text evidence="1">The sequence shown here is derived from an EMBL/GenBank/DDBJ whole genome shotgun (WGS) entry which is preliminary data.</text>
</comment>
<gene>
    <name evidence="1" type="ORF">IRJ16_02445</name>
</gene>